<dbReference type="Pfam" id="PF18055">
    <property type="entry name" value="RPN6_N"/>
    <property type="match status" value="1"/>
</dbReference>
<dbReference type="Gene3D" id="1.25.40.570">
    <property type="match status" value="1"/>
</dbReference>
<evidence type="ECO:0000313" key="2">
    <source>
        <dbReference type="EnsemblMetazoa" id="CJA32674.1"/>
    </source>
</evidence>
<dbReference type="AlphaFoldDB" id="A0A8R1EDC0"/>
<organism evidence="2 3">
    <name type="scientific">Caenorhabditis japonica</name>
    <dbReference type="NCBI Taxonomy" id="281687"/>
    <lineage>
        <taxon>Eukaryota</taxon>
        <taxon>Metazoa</taxon>
        <taxon>Ecdysozoa</taxon>
        <taxon>Nematoda</taxon>
        <taxon>Chromadorea</taxon>
        <taxon>Rhabditida</taxon>
        <taxon>Rhabditina</taxon>
        <taxon>Rhabditomorpha</taxon>
        <taxon>Rhabditoidea</taxon>
        <taxon>Rhabditidae</taxon>
        <taxon>Peloderinae</taxon>
        <taxon>Caenorhabditis</taxon>
    </lineage>
</organism>
<name>A0A8R1EDC0_CAEJA</name>
<feature type="domain" description="26S proteasome regulatory subunit Rpn6 N-terminal" evidence="1">
    <location>
        <begin position="17"/>
        <end position="97"/>
    </location>
</feature>
<accession>A0A8R1EDC0</accession>
<protein>
    <submittedName>
        <fullName evidence="2">RPN6_N domain-containing protein</fullName>
    </submittedName>
</protein>
<reference evidence="3" key="1">
    <citation type="submission" date="2010-08" db="EMBL/GenBank/DDBJ databases">
        <authorList>
            <consortium name="Caenorhabditis japonica Sequencing Consortium"/>
            <person name="Wilson R.K."/>
        </authorList>
    </citation>
    <scope>NUCLEOTIDE SEQUENCE [LARGE SCALE GENOMIC DNA]</scope>
    <source>
        <strain evidence="3">DF5081</strain>
    </source>
</reference>
<sequence>MSSTAITLKAVQLEVSGQKQNSSEADVKRCEDLILNYSKQLAKEKDISGIRTLVESVRKFYDLIGKARASKLIRDIVEHALTIDQGKDEKIGLLKNC</sequence>
<reference evidence="2" key="2">
    <citation type="submission" date="2022-06" db="UniProtKB">
        <authorList>
            <consortium name="EnsemblMetazoa"/>
        </authorList>
    </citation>
    <scope>IDENTIFICATION</scope>
    <source>
        <strain evidence="2">DF5081</strain>
    </source>
</reference>
<evidence type="ECO:0000259" key="1">
    <source>
        <dbReference type="Pfam" id="PF18055"/>
    </source>
</evidence>
<keyword evidence="3" id="KW-1185">Reference proteome</keyword>
<proteinExistence type="predicted"/>
<dbReference type="Proteomes" id="UP000005237">
    <property type="component" value="Unassembled WGS sequence"/>
</dbReference>
<evidence type="ECO:0000313" key="3">
    <source>
        <dbReference type="Proteomes" id="UP000005237"/>
    </source>
</evidence>
<dbReference type="EnsemblMetazoa" id="CJA32674.1">
    <property type="protein sequence ID" value="CJA32674.1"/>
    <property type="gene ID" value="WBGene00208521"/>
</dbReference>
<dbReference type="InterPro" id="IPR040773">
    <property type="entry name" value="Rpn6_N"/>
</dbReference>